<dbReference type="KEGG" id="hhc:M911_08360"/>
<dbReference type="Pfam" id="PF12836">
    <property type="entry name" value="HHH_3"/>
    <property type="match status" value="1"/>
</dbReference>
<dbReference type="NCBIfam" id="TIGR00426">
    <property type="entry name" value="competence protein ComEA helix-hairpin-helix repeat region"/>
    <property type="match status" value="1"/>
</dbReference>
<sequence length="95" mass="10030">MKHLSVLILFFLCTFTAAGLQAGGPVDINRADAQALSQALQGVGPAKAQAIVEYREANGPFRSVHELTQVGGIGVRTVEINLDVITLDQDVAANQ</sequence>
<accession>W8KUD9</accession>
<feature type="chain" id="PRO_5004910836" evidence="1">
    <location>
        <begin position="23"/>
        <end position="95"/>
    </location>
</feature>
<dbReference type="PATRIC" id="fig|1354791.3.peg.2121"/>
<dbReference type="SUPFAM" id="SSF47781">
    <property type="entry name" value="RuvA domain 2-like"/>
    <property type="match status" value="1"/>
</dbReference>
<dbReference type="GO" id="GO:0015627">
    <property type="term" value="C:type II protein secretion system complex"/>
    <property type="evidence" value="ECO:0007669"/>
    <property type="project" value="TreeGrafter"/>
</dbReference>
<dbReference type="Proteomes" id="UP000019442">
    <property type="component" value="Chromosome"/>
</dbReference>
<dbReference type="PANTHER" id="PTHR21180">
    <property type="entry name" value="ENDONUCLEASE/EXONUCLEASE/PHOSPHATASE FAMILY DOMAIN-CONTAINING PROTEIN 1"/>
    <property type="match status" value="1"/>
</dbReference>
<dbReference type="EMBL" id="CP007268">
    <property type="protein sequence ID" value="AHK79166.1"/>
    <property type="molecule type" value="Genomic_DNA"/>
</dbReference>
<evidence type="ECO:0000313" key="3">
    <source>
        <dbReference type="Proteomes" id="UP000019442"/>
    </source>
</evidence>
<dbReference type="HOGENOM" id="CLU_052011_4_2_6"/>
<proteinExistence type="predicted"/>
<keyword evidence="3" id="KW-1185">Reference proteome</keyword>
<keyword evidence="1" id="KW-0732">Signal</keyword>
<reference evidence="3" key="2">
    <citation type="submission" date="2014-02" db="EMBL/GenBank/DDBJ databases">
        <title>Draft Genome Sequence of extremely halophilic bacteria Halorhodospira halochloris.</title>
        <authorList>
            <person name="Singh K.S."/>
        </authorList>
    </citation>
    <scope>NUCLEOTIDE SEQUENCE [LARGE SCALE GENOMIC DNA]</scope>
    <source>
        <strain evidence="3">A</strain>
    </source>
</reference>
<evidence type="ECO:0000256" key="1">
    <source>
        <dbReference type="SAM" id="SignalP"/>
    </source>
</evidence>
<dbReference type="OrthoDB" id="7510573at2"/>
<dbReference type="RefSeq" id="WP_025281608.1">
    <property type="nucleotide sequence ID" value="NZ_CP007268.1"/>
</dbReference>
<dbReference type="GO" id="GO:0015628">
    <property type="term" value="P:protein secretion by the type II secretion system"/>
    <property type="evidence" value="ECO:0007669"/>
    <property type="project" value="TreeGrafter"/>
</dbReference>
<dbReference type="Gene3D" id="1.10.150.280">
    <property type="entry name" value="AF1531-like domain"/>
    <property type="match status" value="1"/>
</dbReference>
<dbReference type="InterPro" id="IPR004509">
    <property type="entry name" value="Competence_ComEA_HhH"/>
</dbReference>
<gene>
    <name evidence="2" type="ORF">M911_08360</name>
</gene>
<dbReference type="InterPro" id="IPR010994">
    <property type="entry name" value="RuvA_2-like"/>
</dbReference>
<reference evidence="2 3" key="1">
    <citation type="journal article" date="2014" name="J Genomics">
        <title>Draft Genome Sequence of the Extremely Halophilic Phototrophic Purple Sulfur Bacterium Halorhodospira halochloris.</title>
        <authorList>
            <person name="Singh K.S."/>
            <person name="Kirksey J."/>
            <person name="Hoff W.D."/>
            <person name="Deole R."/>
        </authorList>
    </citation>
    <scope>NUCLEOTIDE SEQUENCE [LARGE SCALE GENOMIC DNA]</scope>
    <source>
        <strain evidence="2 3">A</strain>
    </source>
</reference>
<evidence type="ECO:0000313" key="2">
    <source>
        <dbReference type="EMBL" id="AHK79166.1"/>
    </source>
</evidence>
<dbReference type="PANTHER" id="PTHR21180:SF32">
    <property type="entry name" value="ENDONUCLEASE_EXONUCLEASE_PHOSPHATASE FAMILY DOMAIN-CONTAINING PROTEIN 1"/>
    <property type="match status" value="1"/>
</dbReference>
<name>W8KUD9_9GAMM</name>
<dbReference type="InterPro" id="IPR051675">
    <property type="entry name" value="Endo/Exo/Phosphatase_dom_1"/>
</dbReference>
<dbReference type="AlphaFoldDB" id="W8KUD9"/>
<feature type="signal peptide" evidence="1">
    <location>
        <begin position="1"/>
        <end position="22"/>
    </location>
</feature>
<organism evidence="2 3">
    <name type="scientific">Ectothiorhodospira haloalkaliphila</name>
    <dbReference type="NCBI Taxonomy" id="421628"/>
    <lineage>
        <taxon>Bacteria</taxon>
        <taxon>Pseudomonadati</taxon>
        <taxon>Pseudomonadota</taxon>
        <taxon>Gammaproteobacteria</taxon>
        <taxon>Chromatiales</taxon>
        <taxon>Ectothiorhodospiraceae</taxon>
        <taxon>Ectothiorhodospira</taxon>
    </lineage>
</organism>
<protein>
    <submittedName>
        <fullName evidence="2">Competence protein ComEA</fullName>
    </submittedName>
</protein>